<dbReference type="Proteomes" id="UP000054408">
    <property type="component" value="Unassembled WGS sequence"/>
</dbReference>
<feature type="region of interest" description="Disordered" evidence="7">
    <location>
        <begin position="161"/>
        <end position="225"/>
    </location>
</feature>
<dbReference type="Gene3D" id="3.30.200.20">
    <property type="entry name" value="Phosphorylase Kinase, domain 1"/>
    <property type="match status" value="1"/>
</dbReference>
<dbReference type="GeneID" id="25569411"/>
<dbReference type="AlphaFoldDB" id="A0A0L0DXE9"/>
<accession>A0A0L0DXE9</accession>
<gene>
    <name evidence="9" type="ORF">AMSG_11458</name>
</gene>
<evidence type="ECO:0000256" key="4">
    <source>
        <dbReference type="ARBA" id="ARBA00022840"/>
    </source>
</evidence>
<dbReference type="Gene3D" id="2.60.200.20">
    <property type="match status" value="1"/>
</dbReference>
<evidence type="ECO:0000256" key="5">
    <source>
        <dbReference type="ARBA" id="ARBA00023242"/>
    </source>
</evidence>
<comment type="subcellular location">
    <subcellularLocation>
        <location evidence="1">Nucleus</location>
    </subcellularLocation>
</comment>
<sequence>AWLEGAGGLRVPLPPGITVLGRGPAAGDAARRCSRRQVRLSFDAVAGALELHQLGANAAEVTMAAAAAVSRLAAGAAVCLTDGDGVRLVRGAPLLTVRIEASQPPPSLKRRRAAAGGSGDDDDVACSRAPSAKRRVCRYGTSCYRWRKNLRHAAMFWHPHEAGSDGRGESESSDDATQAVGTASNSHSGPESGSATSSLTEVVTERPAACSASSSSATEPLDGSFTAPPSAFKTAVACTSDSASAAESSNDDDGGCRAQEGAAGVGRKARLRMDTAAERAAKQALLAQWEIQPLELELGEPLGMGTFGEVKRGRWRGTPVAVKRLHKVSAATLQVFYSEVALLLKLRHPNIVACLGVCSSAERPFLVMPYLPYNLAQAVAAVPELCCEGAALVRTARDIASGLAHLHLASPPIIHRDLKPGNVLVDEHGRAVLCDFGISRRMADAESSAQTRIGTPAYMAPEILAGKPYGAAVDIYAFGMLLYFLGAREPPFAGSDPLAVIFAIVTDGRRPSSAALSLSHPLHELMTSCWAQEPSDRPAVTDLLAVLTAD</sequence>
<dbReference type="CDD" id="cd22671">
    <property type="entry name" value="FHA_APTX-like"/>
    <property type="match status" value="1"/>
</dbReference>
<dbReference type="GO" id="GO:0016787">
    <property type="term" value="F:hydrolase activity"/>
    <property type="evidence" value="ECO:0007669"/>
    <property type="project" value="UniProtKB-KW"/>
</dbReference>
<dbReference type="EMBL" id="GL349514">
    <property type="protein sequence ID" value="KNC56208.1"/>
    <property type="molecule type" value="Genomic_DNA"/>
</dbReference>
<dbReference type="InterPro" id="IPR011009">
    <property type="entry name" value="Kinase-like_dom_sf"/>
</dbReference>
<dbReference type="Pfam" id="PF17913">
    <property type="entry name" value="FHA_2"/>
    <property type="match status" value="1"/>
</dbReference>
<dbReference type="PANTHER" id="PTHR44329">
    <property type="entry name" value="SERINE/THREONINE-PROTEIN KINASE TNNI3K-RELATED"/>
    <property type="match status" value="1"/>
</dbReference>
<feature type="binding site" evidence="6">
    <location>
        <position position="323"/>
    </location>
    <ligand>
        <name>ATP</name>
        <dbReference type="ChEBI" id="CHEBI:30616"/>
    </ligand>
</feature>
<dbReference type="InterPro" id="IPR041388">
    <property type="entry name" value="FHA_2"/>
</dbReference>
<dbReference type="RefSeq" id="XP_013752674.1">
    <property type="nucleotide sequence ID" value="XM_013897220.1"/>
</dbReference>
<dbReference type="Pfam" id="PF00069">
    <property type="entry name" value="Pkinase"/>
    <property type="match status" value="1"/>
</dbReference>
<dbReference type="InterPro" id="IPR008984">
    <property type="entry name" value="SMAD_FHA_dom_sf"/>
</dbReference>
<keyword evidence="4 6" id="KW-0067">ATP-binding</keyword>
<dbReference type="InterPro" id="IPR051681">
    <property type="entry name" value="Ser/Thr_Kinases-Pseudokinases"/>
</dbReference>
<evidence type="ECO:0000256" key="7">
    <source>
        <dbReference type="SAM" id="MobiDB-lite"/>
    </source>
</evidence>
<dbReference type="STRING" id="461836.A0A0L0DXE9"/>
<dbReference type="CDD" id="cd13999">
    <property type="entry name" value="STKc_MAP3K-like"/>
    <property type="match status" value="1"/>
</dbReference>
<dbReference type="PROSITE" id="PS00107">
    <property type="entry name" value="PROTEIN_KINASE_ATP"/>
    <property type="match status" value="1"/>
</dbReference>
<feature type="region of interest" description="Disordered" evidence="7">
    <location>
        <begin position="244"/>
        <end position="267"/>
    </location>
</feature>
<dbReference type="PROSITE" id="PS00108">
    <property type="entry name" value="PROTEIN_KINASE_ST"/>
    <property type="match status" value="1"/>
</dbReference>
<evidence type="ECO:0000256" key="6">
    <source>
        <dbReference type="PROSITE-ProRule" id="PRU10141"/>
    </source>
</evidence>
<evidence type="ECO:0000256" key="2">
    <source>
        <dbReference type="ARBA" id="ARBA00022741"/>
    </source>
</evidence>
<dbReference type="GO" id="GO:0005634">
    <property type="term" value="C:nucleus"/>
    <property type="evidence" value="ECO:0007669"/>
    <property type="project" value="UniProtKB-SubCell"/>
</dbReference>
<dbReference type="PROSITE" id="PS50011">
    <property type="entry name" value="PROTEIN_KINASE_DOM"/>
    <property type="match status" value="1"/>
</dbReference>
<feature type="compositionally biased region" description="Low complexity" evidence="7">
    <location>
        <begin position="208"/>
        <end position="217"/>
    </location>
</feature>
<dbReference type="InterPro" id="IPR008271">
    <property type="entry name" value="Ser/Thr_kinase_AS"/>
</dbReference>
<keyword evidence="3" id="KW-0378">Hydrolase</keyword>
<evidence type="ECO:0000256" key="1">
    <source>
        <dbReference type="ARBA" id="ARBA00004123"/>
    </source>
</evidence>
<dbReference type="SUPFAM" id="SSF56112">
    <property type="entry name" value="Protein kinase-like (PK-like)"/>
    <property type="match status" value="1"/>
</dbReference>
<dbReference type="OrthoDB" id="10261027at2759"/>
<dbReference type="InterPro" id="IPR000719">
    <property type="entry name" value="Prot_kinase_dom"/>
</dbReference>
<feature type="domain" description="Protein kinase" evidence="8">
    <location>
        <begin position="296"/>
        <end position="550"/>
    </location>
</feature>
<keyword evidence="9" id="KW-0418">Kinase</keyword>
<feature type="region of interest" description="Disordered" evidence="7">
    <location>
        <begin position="100"/>
        <end position="127"/>
    </location>
</feature>
<evidence type="ECO:0000256" key="3">
    <source>
        <dbReference type="ARBA" id="ARBA00022801"/>
    </source>
</evidence>
<feature type="non-terminal residue" evidence="9">
    <location>
        <position position="1"/>
    </location>
</feature>
<evidence type="ECO:0000313" key="10">
    <source>
        <dbReference type="Proteomes" id="UP000054408"/>
    </source>
</evidence>
<dbReference type="eggNOG" id="KOG0192">
    <property type="taxonomic scope" value="Eukaryota"/>
</dbReference>
<dbReference type="GO" id="GO:0005524">
    <property type="term" value="F:ATP binding"/>
    <property type="evidence" value="ECO:0007669"/>
    <property type="project" value="UniProtKB-UniRule"/>
</dbReference>
<dbReference type="Gene3D" id="1.10.510.10">
    <property type="entry name" value="Transferase(Phosphotransferase) domain 1"/>
    <property type="match status" value="1"/>
</dbReference>
<evidence type="ECO:0000313" key="9">
    <source>
        <dbReference type="EMBL" id="KNC56208.1"/>
    </source>
</evidence>
<keyword evidence="10" id="KW-1185">Reference proteome</keyword>
<proteinExistence type="predicted"/>
<feature type="compositionally biased region" description="Basic and acidic residues" evidence="7">
    <location>
        <begin position="161"/>
        <end position="170"/>
    </location>
</feature>
<keyword evidence="9" id="KW-0808">Transferase</keyword>
<name>A0A0L0DXE9_THETB</name>
<keyword evidence="5" id="KW-0539">Nucleus</keyword>
<protein>
    <submittedName>
        <fullName evidence="9">TKL protein kinase</fullName>
    </submittedName>
</protein>
<feature type="compositionally biased region" description="Polar residues" evidence="7">
    <location>
        <begin position="179"/>
        <end position="201"/>
    </location>
</feature>
<dbReference type="InterPro" id="IPR017441">
    <property type="entry name" value="Protein_kinase_ATP_BS"/>
</dbReference>
<evidence type="ECO:0000259" key="8">
    <source>
        <dbReference type="PROSITE" id="PS50011"/>
    </source>
</evidence>
<dbReference type="OMA" id="DAHANAW"/>
<dbReference type="SUPFAM" id="SSF49879">
    <property type="entry name" value="SMAD/FHA domain"/>
    <property type="match status" value="1"/>
</dbReference>
<organism evidence="9 10">
    <name type="scientific">Thecamonas trahens ATCC 50062</name>
    <dbReference type="NCBI Taxonomy" id="461836"/>
    <lineage>
        <taxon>Eukaryota</taxon>
        <taxon>Apusozoa</taxon>
        <taxon>Apusomonadida</taxon>
        <taxon>Apusomonadidae</taxon>
        <taxon>Thecamonas</taxon>
    </lineage>
</organism>
<dbReference type="SMART" id="SM00220">
    <property type="entry name" value="S_TKc"/>
    <property type="match status" value="1"/>
</dbReference>
<dbReference type="GO" id="GO:0004674">
    <property type="term" value="F:protein serine/threonine kinase activity"/>
    <property type="evidence" value="ECO:0007669"/>
    <property type="project" value="TreeGrafter"/>
</dbReference>
<keyword evidence="2 6" id="KW-0547">Nucleotide-binding</keyword>
<reference evidence="9 10" key="1">
    <citation type="submission" date="2010-05" db="EMBL/GenBank/DDBJ databases">
        <title>The Genome Sequence of Thecamonas trahens ATCC 50062.</title>
        <authorList>
            <consortium name="The Broad Institute Genome Sequencing Platform"/>
            <person name="Russ C."/>
            <person name="Cuomo C."/>
            <person name="Shea T."/>
            <person name="Young S.K."/>
            <person name="Zeng Q."/>
            <person name="Koehrsen M."/>
            <person name="Haas B."/>
            <person name="Borodovsky M."/>
            <person name="Guigo R."/>
            <person name="Alvarado L."/>
            <person name="Berlin A."/>
            <person name="Bochicchio J."/>
            <person name="Borenstein D."/>
            <person name="Chapman S."/>
            <person name="Chen Z."/>
            <person name="Freedman E."/>
            <person name="Gellesch M."/>
            <person name="Goldberg J."/>
            <person name="Griggs A."/>
            <person name="Gujja S."/>
            <person name="Heilman E."/>
            <person name="Heiman D."/>
            <person name="Hepburn T."/>
            <person name="Howarth C."/>
            <person name="Jen D."/>
            <person name="Larson L."/>
            <person name="Mehta T."/>
            <person name="Park D."/>
            <person name="Pearson M."/>
            <person name="Roberts A."/>
            <person name="Saif S."/>
            <person name="Shenoy N."/>
            <person name="Sisk P."/>
            <person name="Stolte C."/>
            <person name="Sykes S."/>
            <person name="Thomson T."/>
            <person name="Walk T."/>
            <person name="White J."/>
            <person name="Yandava C."/>
            <person name="Burger G."/>
            <person name="Gray M.W."/>
            <person name="Holland P.W.H."/>
            <person name="King N."/>
            <person name="Lang F.B.F."/>
            <person name="Roger A.J."/>
            <person name="Ruiz-Trillo I."/>
            <person name="Lander E."/>
            <person name="Nusbaum C."/>
        </authorList>
    </citation>
    <scope>NUCLEOTIDE SEQUENCE [LARGE SCALE GENOMIC DNA]</scope>
    <source>
        <strain evidence="9 10">ATCC 50062</strain>
    </source>
</reference>